<sequence>MLVGMQIRRISSQERLTHAFPLQAYAFEASPAPVTEAARYRGYLPFQEDNLTLVAEEDGTPLAAASAVPMRQNVRGTLHPMAGVASVAVHPLARRRGLIRTLLTRLLGDMRDGGHPVSALYPFRASFYERFGYAGLPKKRRVTFAPADLGHLVRAELPGEVTWERIAAGYEAYRAFTLRLAAERHGFAVFPDYRSERLRADDAHWLVTARVDGEVAAAAAYQITGHGTEMVVDDLLTTTPLSRALLLRFFSRHVDQVERVVAGVAADELPELWATDLGTVAEARTRIPDQNAPMARILAVAPLAGARVGPGRVVVEVVDDPFIAGTYLLDGRGGHLEVGGDQPGVPRATLRAAGLSALVYGVLDPDDLPLRGFGAVPADAGAQLRALFPRAVPYLFADF</sequence>
<dbReference type="PANTHER" id="PTHR37817:SF1">
    <property type="entry name" value="N-ACETYLTRANSFERASE EIS"/>
    <property type="match status" value="1"/>
</dbReference>
<evidence type="ECO:0000259" key="1">
    <source>
        <dbReference type="PROSITE" id="PS51186"/>
    </source>
</evidence>
<dbReference type="PANTHER" id="PTHR37817">
    <property type="entry name" value="N-ACETYLTRANSFERASE EIS"/>
    <property type="match status" value="1"/>
</dbReference>
<feature type="domain" description="N-acetyltransferase" evidence="1">
    <location>
        <begin position="5"/>
        <end position="160"/>
    </location>
</feature>
<evidence type="ECO:0000313" key="2">
    <source>
        <dbReference type="EMBL" id="BCB88924.1"/>
    </source>
</evidence>
<dbReference type="Pfam" id="PF13527">
    <property type="entry name" value="Acetyltransf_9"/>
    <property type="match status" value="1"/>
</dbReference>
<dbReference type="PROSITE" id="PS51186">
    <property type="entry name" value="GNAT"/>
    <property type="match status" value="1"/>
</dbReference>
<dbReference type="GO" id="GO:0034069">
    <property type="term" value="F:aminoglycoside N-acetyltransferase activity"/>
    <property type="evidence" value="ECO:0007669"/>
    <property type="project" value="TreeGrafter"/>
</dbReference>
<reference evidence="2 3" key="2">
    <citation type="submission" date="2020-03" db="EMBL/GenBank/DDBJ databases">
        <authorList>
            <person name="Ichikawa N."/>
            <person name="Kimura A."/>
            <person name="Kitahashi Y."/>
            <person name="Uohara A."/>
        </authorList>
    </citation>
    <scope>NUCLEOTIDE SEQUENCE [LARGE SCALE GENOMIC DNA]</scope>
    <source>
        <strain evidence="2 3">NBRC 105367</strain>
    </source>
</reference>
<reference evidence="2 3" key="1">
    <citation type="submission" date="2020-03" db="EMBL/GenBank/DDBJ databases">
        <title>Whole genome shotgun sequence of Phytohabitans suffuscus NBRC 105367.</title>
        <authorList>
            <person name="Komaki H."/>
            <person name="Tamura T."/>
        </authorList>
    </citation>
    <scope>NUCLEOTIDE SEQUENCE [LARGE SCALE GENOMIC DNA]</scope>
    <source>
        <strain evidence="2 3">NBRC 105367</strain>
    </source>
</reference>
<dbReference type="EMBL" id="AP022871">
    <property type="protein sequence ID" value="BCB88924.1"/>
    <property type="molecule type" value="Genomic_DNA"/>
</dbReference>
<accession>A0A6F8YS43</accession>
<dbReference type="InterPro" id="IPR000182">
    <property type="entry name" value="GNAT_dom"/>
</dbReference>
<keyword evidence="3" id="KW-1185">Reference proteome</keyword>
<organism evidence="2 3">
    <name type="scientific">Phytohabitans suffuscus</name>
    <dbReference type="NCBI Taxonomy" id="624315"/>
    <lineage>
        <taxon>Bacteria</taxon>
        <taxon>Bacillati</taxon>
        <taxon>Actinomycetota</taxon>
        <taxon>Actinomycetes</taxon>
        <taxon>Micromonosporales</taxon>
        <taxon>Micromonosporaceae</taxon>
    </lineage>
</organism>
<dbReference type="Pfam" id="PF17668">
    <property type="entry name" value="Acetyltransf_17"/>
    <property type="match status" value="1"/>
</dbReference>
<dbReference type="InterPro" id="IPR041380">
    <property type="entry name" value="Acetyltransf_17"/>
</dbReference>
<dbReference type="InterPro" id="IPR051554">
    <property type="entry name" value="Acetyltransferase_Eis"/>
</dbReference>
<dbReference type="GO" id="GO:0030649">
    <property type="term" value="P:aminoglycoside antibiotic catabolic process"/>
    <property type="evidence" value="ECO:0007669"/>
    <property type="project" value="TreeGrafter"/>
</dbReference>
<dbReference type="KEGG" id="psuu:Psuf_062370"/>
<dbReference type="InterPro" id="IPR016181">
    <property type="entry name" value="Acyl_CoA_acyltransferase"/>
</dbReference>
<name>A0A6F8YS43_9ACTN</name>
<protein>
    <recommendedName>
        <fullName evidence="1">N-acetyltransferase domain-containing protein</fullName>
    </recommendedName>
</protein>
<dbReference type="Proteomes" id="UP000503011">
    <property type="component" value="Chromosome"/>
</dbReference>
<dbReference type="SUPFAM" id="SSF55729">
    <property type="entry name" value="Acyl-CoA N-acyltransferases (Nat)"/>
    <property type="match status" value="1"/>
</dbReference>
<dbReference type="Gene3D" id="3.40.630.30">
    <property type="match status" value="2"/>
</dbReference>
<dbReference type="AlphaFoldDB" id="A0A6F8YS43"/>
<proteinExistence type="predicted"/>
<evidence type="ECO:0000313" key="3">
    <source>
        <dbReference type="Proteomes" id="UP000503011"/>
    </source>
</evidence>
<gene>
    <name evidence="2" type="ORF">Psuf_062370</name>
</gene>